<name>A0A9P6L0M6_9AGAM</name>
<protein>
    <submittedName>
        <fullName evidence="1">Uncharacterized protein</fullName>
    </submittedName>
</protein>
<proteinExistence type="predicted"/>
<sequence>MSNPNDPRDASLETRVTFPKSWSREEHDALGSSNMMLSGLIIVTRNRYLAWPGLFLAISGAINQHPLRTKDSPAE</sequence>
<accession>A0A9P6L0M6</accession>
<evidence type="ECO:0000313" key="1">
    <source>
        <dbReference type="EMBL" id="KAF9777516.1"/>
    </source>
</evidence>
<comment type="caution">
    <text evidence="1">The sequence shown here is derived from an EMBL/GenBank/DDBJ whole genome shotgun (WGS) entry which is preliminary data.</text>
</comment>
<dbReference type="OrthoDB" id="284718at2759"/>
<dbReference type="AlphaFoldDB" id="A0A9P6L0M6"/>
<gene>
    <name evidence="1" type="ORF">BJ322DRAFT_1015625</name>
</gene>
<keyword evidence="2" id="KW-1185">Reference proteome</keyword>
<organism evidence="1 2">
    <name type="scientific">Thelephora terrestris</name>
    <dbReference type="NCBI Taxonomy" id="56493"/>
    <lineage>
        <taxon>Eukaryota</taxon>
        <taxon>Fungi</taxon>
        <taxon>Dikarya</taxon>
        <taxon>Basidiomycota</taxon>
        <taxon>Agaricomycotina</taxon>
        <taxon>Agaricomycetes</taxon>
        <taxon>Thelephorales</taxon>
        <taxon>Thelephoraceae</taxon>
        <taxon>Thelephora</taxon>
    </lineage>
</organism>
<dbReference type="EMBL" id="WIUZ02000034">
    <property type="protein sequence ID" value="KAF9777516.1"/>
    <property type="molecule type" value="Genomic_DNA"/>
</dbReference>
<evidence type="ECO:0000313" key="2">
    <source>
        <dbReference type="Proteomes" id="UP000736335"/>
    </source>
</evidence>
<dbReference type="Proteomes" id="UP000736335">
    <property type="component" value="Unassembled WGS sequence"/>
</dbReference>
<reference evidence="1" key="1">
    <citation type="journal article" date="2020" name="Nat. Commun.">
        <title>Large-scale genome sequencing of mycorrhizal fungi provides insights into the early evolution of symbiotic traits.</title>
        <authorList>
            <person name="Miyauchi S."/>
            <person name="Kiss E."/>
            <person name="Kuo A."/>
            <person name="Drula E."/>
            <person name="Kohler A."/>
            <person name="Sanchez-Garcia M."/>
            <person name="Morin E."/>
            <person name="Andreopoulos B."/>
            <person name="Barry K.W."/>
            <person name="Bonito G."/>
            <person name="Buee M."/>
            <person name="Carver A."/>
            <person name="Chen C."/>
            <person name="Cichocki N."/>
            <person name="Clum A."/>
            <person name="Culley D."/>
            <person name="Crous P.W."/>
            <person name="Fauchery L."/>
            <person name="Girlanda M."/>
            <person name="Hayes R.D."/>
            <person name="Keri Z."/>
            <person name="LaButti K."/>
            <person name="Lipzen A."/>
            <person name="Lombard V."/>
            <person name="Magnuson J."/>
            <person name="Maillard F."/>
            <person name="Murat C."/>
            <person name="Nolan M."/>
            <person name="Ohm R.A."/>
            <person name="Pangilinan J."/>
            <person name="Pereira M.F."/>
            <person name="Perotto S."/>
            <person name="Peter M."/>
            <person name="Pfister S."/>
            <person name="Riley R."/>
            <person name="Sitrit Y."/>
            <person name="Stielow J.B."/>
            <person name="Szollosi G."/>
            <person name="Zifcakova L."/>
            <person name="Stursova M."/>
            <person name="Spatafora J.W."/>
            <person name="Tedersoo L."/>
            <person name="Vaario L.M."/>
            <person name="Yamada A."/>
            <person name="Yan M."/>
            <person name="Wang P."/>
            <person name="Xu J."/>
            <person name="Bruns T."/>
            <person name="Baldrian P."/>
            <person name="Vilgalys R."/>
            <person name="Dunand C."/>
            <person name="Henrissat B."/>
            <person name="Grigoriev I.V."/>
            <person name="Hibbett D."/>
            <person name="Nagy L.G."/>
            <person name="Martin F.M."/>
        </authorList>
    </citation>
    <scope>NUCLEOTIDE SEQUENCE</scope>
    <source>
        <strain evidence="1">UH-Tt-Lm1</strain>
    </source>
</reference>
<reference evidence="1" key="2">
    <citation type="submission" date="2020-11" db="EMBL/GenBank/DDBJ databases">
        <authorList>
            <consortium name="DOE Joint Genome Institute"/>
            <person name="Kuo A."/>
            <person name="Miyauchi S."/>
            <person name="Kiss E."/>
            <person name="Drula E."/>
            <person name="Kohler A."/>
            <person name="Sanchez-Garcia M."/>
            <person name="Andreopoulos B."/>
            <person name="Barry K.W."/>
            <person name="Bonito G."/>
            <person name="Buee M."/>
            <person name="Carver A."/>
            <person name="Chen C."/>
            <person name="Cichocki N."/>
            <person name="Clum A."/>
            <person name="Culley D."/>
            <person name="Crous P.W."/>
            <person name="Fauchery L."/>
            <person name="Girlanda M."/>
            <person name="Hayes R."/>
            <person name="Keri Z."/>
            <person name="Labutti K."/>
            <person name="Lipzen A."/>
            <person name="Lombard V."/>
            <person name="Magnuson J."/>
            <person name="Maillard F."/>
            <person name="Morin E."/>
            <person name="Murat C."/>
            <person name="Nolan M."/>
            <person name="Ohm R."/>
            <person name="Pangilinan J."/>
            <person name="Pereira M."/>
            <person name="Perotto S."/>
            <person name="Peter M."/>
            <person name="Riley R."/>
            <person name="Sitrit Y."/>
            <person name="Stielow B."/>
            <person name="Szollosi G."/>
            <person name="Zifcakova L."/>
            <person name="Stursova M."/>
            <person name="Spatafora J.W."/>
            <person name="Tedersoo L."/>
            <person name="Vaario L.-M."/>
            <person name="Yamada A."/>
            <person name="Yan M."/>
            <person name="Wang P."/>
            <person name="Xu J."/>
            <person name="Bruns T."/>
            <person name="Baldrian P."/>
            <person name="Vilgalys R."/>
            <person name="Henrissat B."/>
            <person name="Grigoriev I.V."/>
            <person name="Hibbett D."/>
            <person name="Nagy L.G."/>
            <person name="Martin F.M."/>
        </authorList>
    </citation>
    <scope>NUCLEOTIDE SEQUENCE</scope>
    <source>
        <strain evidence="1">UH-Tt-Lm1</strain>
    </source>
</reference>